<dbReference type="EMBL" id="JAADZU010000092">
    <property type="protein sequence ID" value="NDK91978.1"/>
    <property type="molecule type" value="Genomic_DNA"/>
</dbReference>
<organism evidence="2 3">
    <name type="scientific">Gordonia desulfuricans</name>
    <dbReference type="NCBI Taxonomy" id="89051"/>
    <lineage>
        <taxon>Bacteria</taxon>
        <taxon>Bacillati</taxon>
        <taxon>Actinomycetota</taxon>
        <taxon>Actinomycetes</taxon>
        <taxon>Mycobacteriales</taxon>
        <taxon>Gordoniaceae</taxon>
        <taxon>Gordonia</taxon>
    </lineage>
</organism>
<proteinExistence type="predicted"/>
<evidence type="ECO:0000313" key="3">
    <source>
        <dbReference type="Proteomes" id="UP000466307"/>
    </source>
</evidence>
<protein>
    <submittedName>
        <fullName evidence="2">ATP-binding protein</fullName>
    </submittedName>
</protein>
<dbReference type="InterPro" id="IPR027417">
    <property type="entry name" value="P-loop_NTPase"/>
</dbReference>
<dbReference type="InterPro" id="IPR049052">
    <property type="entry name" value="nSTAND1"/>
</dbReference>
<dbReference type="Pfam" id="PF20703">
    <property type="entry name" value="nSTAND1"/>
    <property type="match status" value="2"/>
</dbReference>
<reference evidence="2 3" key="1">
    <citation type="submission" date="2020-01" db="EMBL/GenBank/DDBJ databases">
        <title>Investigation of new actinobacteria for the biodesulphurisation of diesel fuel.</title>
        <authorList>
            <person name="Athi Narayanan S.M."/>
        </authorList>
    </citation>
    <scope>NUCLEOTIDE SEQUENCE [LARGE SCALE GENOMIC DNA]</scope>
    <source>
        <strain evidence="2 3">213E</strain>
    </source>
</reference>
<gene>
    <name evidence="2" type="ORF">GYA93_20750</name>
</gene>
<keyword evidence="2" id="KW-0067">ATP-binding</keyword>
<keyword evidence="3" id="KW-1185">Reference proteome</keyword>
<comment type="caution">
    <text evidence="2">The sequence shown here is derived from an EMBL/GenBank/DDBJ whole genome shotgun (WGS) entry which is preliminary data.</text>
</comment>
<name>A0A7K3LUL9_9ACTN</name>
<feature type="domain" description="Novel STAND NTPase 1" evidence="1">
    <location>
        <begin position="206"/>
        <end position="455"/>
    </location>
</feature>
<evidence type="ECO:0000313" key="2">
    <source>
        <dbReference type="EMBL" id="NDK91978.1"/>
    </source>
</evidence>
<feature type="domain" description="Novel STAND NTPase 1" evidence="1">
    <location>
        <begin position="125"/>
        <end position="182"/>
    </location>
</feature>
<dbReference type="RefSeq" id="WP_152972797.1">
    <property type="nucleotide sequence ID" value="NZ_JAADZU010000092.1"/>
</dbReference>
<dbReference type="SUPFAM" id="SSF52540">
    <property type="entry name" value="P-loop containing nucleoside triphosphate hydrolases"/>
    <property type="match status" value="1"/>
</dbReference>
<sequence>MTTEMMGSLRTEFAERFERLYRAAGSPPARIVCARANEELARSGLRWSVSPQRVSDWRRCRTTPARFEVFAPVLNILVLAARGRIGTTDEQLLDVQAWEALWQEIQRDEPRAGSVRTSTTVQVCPYRGLGVMTEADHGAYGGRTQERDELSRRVAEMAGTGRLIVLTGATGSGKSSFIRAGFGGTIAGRPMVGGIADPRRTMTGSPSRPAVVVVDQFERLLVDPRAAEASAAWLAECARRPGVAAVVVLRSDRIGCAGSIARLQDGLAHNRIDLAQPSVSDVMEAITAPARHAGLAIGDGLEQLIRADLGLRPGLGLQAAAAPLPVLSWALQHAWLNRERNTLTVSGYERSGGITGAIVHLAEQCWAGMSESDRGLCRDLLLRLVVPRSDGVVVGGGVPVSDLVATAGDPGAVRAVLSRLVDSRVLIADADGVRASHDALFSEWGRMRDWLAACHVGVEVPRAGPVAPVRLSAAMVS</sequence>
<dbReference type="Proteomes" id="UP000466307">
    <property type="component" value="Unassembled WGS sequence"/>
</dbReference>
<dbReference type="GO" id="GO:0005524">
    <property type="term" value="F:ATP binding"/>
    <property type="evidence" value="ECO:0007669"/>
    <property type="project" value="UniProtKB-KW"/>
</dbReference>
<accession>A0A7K3LUL9</accession>
<keyword evidence="2" id="KW-0547">Nucleotide-binding</keyword>
<dbReference type="AlphaFoldDB" id="A0A7K3LUL9"/>
<evidence type="ECO:0000259" key="1">
    <source>
        <dbReference type="Pfam" id="PF20703"/>
    </source>
</evidence>